<dbReference type="OrthoDB" id="8969999at2"/>
<evidence type="ECO:0000256" key="6">
    <source>
        <dbReference type="ARBA" id="ARBA00023136"/>
    </source>
</evidence>
<gene>
    <name evidence="8" type="primary">chrA</name>
    <name evidence="8" type="ORF">D3P04_07115</name>
</gene>
<dbReference type="GO" id="GO:0015109">
    <property type="term" value="F:chromate transmembrane transporter activity"/>
    <property type="evidence" value="ECO:0007669"/>
    <property type="project" value="InterPro"/>
</dbReference>
<dbReference type="AlphaFoldDB" id="A0A418SZX7"/>
<evidence type="ECO:0000256" key="3">
    <source>
        <dbReference type="ARBA" id="ARBA00022475"/>
    </source>
</evidence>
<comment type="caution">
    <text evidence="8">The sequence shown here is derived from an EMBL/GenBank/DDBJ whole genome shotgun (WGS) entry which is preliminary data.</text>
</comment>
<feature type="transmembrane region" description="Helical" evidence="7">
    <location>
        <begin position="87"/>
        <end position="111"/>
    </location>
</feature>
<dbReference type="InterPro" id="IPR003370">
    <property type="entry name" value="Chromate_transpt"/>
</dbReference>
<feature type="transmembrane region" description="Helical" evidence="7">
    <location>
        <begin position="238"/>
        <end position="257"/>
    </location>
</feature>
<keyword evidence="5 7" id="KW-1133">Transmembrane helix</keyword>
<organism evidence="8 9">
    <name type="scientific">Paracoccus onubensis</name>
    <dbReference type="NCBI Taxonomy" id="1675788"/>
    <lineage>
        <taxon>Bacteria</taxon>
        <taxon>Pseudomonadati</taxon>
        <taxon>Pseudomonadota</taxon>
        <taxon>Alphaproteobacteria</taxon>
        <taxon>Rhodobacterales</taxon>
        <taxon>Paracoccaceae</taxon>
        <taxon>Paracoccus</taxon>
    </lineage>
</organism>
<evidence type="ECO:0000313" key="8">
    <source>
        <dbReference type="EMBL" id="RJE86488.1"/>
    </source>
</evidence>
<accession>A0A418SZX7</accession>
<proteinExistence type="inferred from homology"/>
<evidence type="ECO:0000256" key="5">
    <source>
        <dbReference type="ARBA" id="ARBA00022989"/>
    </source>
</evidence>
<dbReference type="PANTHER" id="PTHR33567">
    <property type="entry name" value="CHROMATE ION TRANSPORTER (EUROFUNG)"/>
    <property type="match status" value="1"/>
</dbReference>
<evidence type="ECO:0000256" key="7">
    <source>
        <dbReference type="SAM" id="Phobius"/>
    </source>
</evidence>
<keyword evidence="6 7" id="KW-0472">Membrane</keyword>
<name>A0A418SZX7_9RHOB</name>
<comment type="similarity">
    <text evidence="2">Belongs to the chromate ion transporter (CHR) (TC 2.A.51) family.</text>
</comment>
<feature type="transmembrane region" description="Helical" evidence="7">
    <location>
        <begin position="364"/>
        <end position="380"/>
    </location>
</feature>
<dbReference type="PIRSF" id="PIRSF004810">
    <property type="entry name" value="ChrA"/>
    <property type="match status" value="1"/>
</dbReference>
<evidence type="ECO:0000256" key="4">
    <source>
        <dbReference type="ARBA" id="ARBA00022692"/>
    </source>
</evidence>
<keyword evidence="4 7" id="KW-0812">Transmembrane</keyword>
<evidence type="ECO:0000256" key="1">
    <source>
        <dbReference type="ARBA" id="ARBA00004651"/>
    </source>
</evidence>
<keyword evidence="9" id="KW-1185">Reference proteome</keyword>
<protein>
    <submittedName>
        <fullName evidence="8">Chromate efflux transporter</fullName>
    </submittedName>
</protein>
<dbReference type="NCBIfam" id="TIGR00937">
    <property type="entry name" value="2A51"/>
    <property type="match status" value="1"/>
</dbReference>
<keyword evidence="3" id="KW-1003">Cell membrane</keyword>
<comment type="subcellular location">
    <subcellularLocation>
        <location evidence="1">Cell membrane</location>
        <topology evidence="1">Multi-pass membrane protein</topology>
    </subcellularLocation>
</comment>
<dbReference type="EMBL" id="QZCG01000004">
    <property type="protein sequence ID" value="RJE86488.1"/>
    <property type="molecule type" value="Genomic_DNA"/>
</dbReference>
<dbReference type="InterPro" id="IPR014047">
    <property type="entry name" value="Chr_Tranpt_l_chain"/>
</dbReference>
<dbReference type="PANTHER" id="PTHR33567:SF3">
    <property type="entry name" value="CHROMATE ION TRANSPORTER (EUROFUNG)"/>
    <property type="match status" value="1"/>
</dbReference>
<feature type="transmembrane region" description="Helical" evidence="7">
    <location>
        <begin position="146"/>
        <end position="165"/>
    </location>
</feature>
<sequence>MRQYPRMTEANRPALLEIASAFLRLGLTSFGGPIAHLGYFRSELIQRRRWISDDSYAEILALSQFLPGPASSQVAFALGWQRGGFAGALLATLAFTLPSALTMILLAALAGSTPPETGLAGGLVAGLKITAVAIVAHAVLGMARSLAPTGARAGIALAALAMIALLPAEAIVQVAAILLGAGLGFVFRVAPPLREMATPPLRALSRKGGAYCLATFTVLLIGLPLLATIGWPVELADIFYRAGALVFGGGHVVLPLLQNGTQGLVSDASFLAGYGAAQAMPGPLFTFAGWLGQVTGGLPGAVIALVAIFLPGFLLMAGAMPFWAALSRISNARHAMAGANAAVVGILGHALYEPVFTSGIRGDADLALAVALFLMLGLWGRPAWQVVIAGALGGMALSGLV</sequence>
<dbReference type="Pfam" id="PF02417">
    <property type="entry name" value="Chromate_transp"/>
    <property type="match status" value="2"/>
</dbReference>
<evidence type="ECO:0000256" key="2">
    <source>
        <dbReference type="ARBA" id="ARBA00005262"/>
    </source>
</evidence>
<feature type="transmembrane region" description="Helical" evidence="7">
    <location>
        <begin position="298"/>
        <end position="323"/>
    </location>
</feature>
<dbReference type="GO" id="GO:0005886">
    <property type="term" value="C:plasma membrane"/>
    <property type="evidence" value="ECO:0007669"/>
    <property type="project" value="UniProtKB-SubCell"/>
</dbReference>
<reference evidence="9" key="1">
    <citation type="submission" date="2018-09" db="EMBL/GenBank/DDBJ databases">
        <title>Acidovorax cavernicola nov. sp. isolated from Gruta de las Maravillas (Aracena, Spain).</title>
        <authorList>
            <person name="Jurado V."/>
            <person name="Gutierrez-Patricio S."/>
            <person name="Gonzalez-Pimentel J.L."/>
            <person name="Miller A.Z."/>
            <person name="Laiz L."/>
            <person name="Saiz-Jimenez C."/>
        </authorList>
    </citation>
    <scope>NUCLEOTIDE SEQUENCE [LARGE SCALE GENOMIC DNA]</scope>
    <source>
        <strain evidence="9">1011MAR3C25</strain>
    </source>
</reference>
<feature type="transmembrane region" description="Helical" evidence="7">
    <location>
        <begin position="269"/>
        <end position="292"/>
    </location>
</feature>
<feature type="transmembrane region" description="Helical" evidence="7">
    <location>
        <begin position="211"/>
        <end position="232"/>
    </location>
</feature>
<evidence type="ECO:0000313" key="9">
    <source>
        <dbReference type="Proteomes" id="UP000284202"/>
    </source>
</evidence>
<dbReference type="Proteomes" id="UP000284202">
    <property type="component" value="Unassembled WGS sequence"/>
</dbReference>
<feature type="transmembrane region" description="Helical" evidence="7">
    <location>
        <begin position="117"/>
        <end position="139"/>
    </location>
</feature>
<feature type="transmembrane region" description="Helical" evidence="7">
    <location>
        <begin position="171"/>
        <end position="190"/>
    </location>
</feature>